<dbReference type="GO" id="GO:0000723">
    <property type="term" value="P:telomere maintenance"/>
    <property type="evidence" value="ECO:0007669"/>
    <property type="project" value="InterPro"/>
</dbReference>
<accession>A0A1V4HPV9</accession>
<dbReference type="EMBL" id="MBTG01000004">
    <property type="protein sequence ID" value="OPH60297.1"/>
    <property type="molecule type" value="Genomic_DNA"/>
</dbReference>
<evidence type="ECO:0000313" key="2">
    <source>
        <dbReference type="EMBL" id="OPH60297.1"/>
    </source>
</evidence>
<evidence type="ECO:0000313" key="3">
    <source>
        <dbReference type="Proteomes" id="UP000190626"/>
    </source>
</evidence>
<name>A0A1V4HPV9_9BACL</name>
<reference evidence="3" key="1">
    <citation type="submission" date="2016-07" db="EMBL/GenBank/DDBJ databases">
        <authorList>
            <person name="Florea S."/>
            <person name="Webb J.S."/>
            <person name="Jaromczyk J."/>
            <person name="Schardl C.L."/>
        </authorList>
    </citation>
    <scope>NUCLEOTIDE SEQUENCE [LARGE SCALE GENOMIC DNA]</scope>
    <source>
        <strain evidence="3">CY1</strain>
    </source>
</reference>
<feature type="domain" description="Reverse transcriptase" evidence="1">
    <location>
        <begin position="1"/>
        <end position="342"/>
    </location>
</feature>
<dbReference type="SUPFAM" id="SSF56672">
    <property type="entry name" value="DNA/RNA polymerases"/>
    <property type="match status" value="1"/>
</dbReference>
<dbReference type="PANTHER" id="PTHR34047">
    <property type="entry name" value="NUCLEAR INTRON MATURASE 1, MITOCHONDRIAL-RELATED"/>
    <property type="match status" value="1"/>
</dbReference>
<sequence>MELQEWKLKNNKRRNYAHFDSKVSLNRVWEYISNPRKIATHGFYPFIHYTLSFLKYNKITGIKSKTREICYSAHIDRYIYQYYGYKLNQFYNARVKLDGIEGSAIAYRDNLHKNNIHFAKTAIDFVKNKEDCYVVIGDFTKFFDSLDHNYLKERLCSLLSTNKLPEDYFAVFKNITKYSTWNLEDLLKLNGFDNNVKGIQAFNKLEMACSPSQFKELKKTYVKPNKVSFGIPQGSAISAVLSNIYMLEFDKKINDYVAEKHGLYMRYSDDFIIILPTNCLDTFKDDFRFISSVIQSVPRVQLEPEKTQIFECFRGNIRSRNEDILQNVKNGKNFINYLGFTFDGRRVTLRDKTISKYYYRMYRKLKTIVKKNGVTKNGNRISCKNVYLKYSIKGADDRNGEGNFITYVKKAERIFTGEKAISCVRKNHMQKIRKQLNQIK</sequence>
<dbReference type="InterPro" id="IPR051083">
    <property type="entry name" value="GrpII_Intron_Splice-Mob/Def"/>
</dbReference>
<keyword evidence="3" id="KW-1185">Reference proteome</keyword>
<dbReference type="InterPro" id="IPR003545">
    <property type="entry name" value="Telomerase_RT"/>
</dbReference>
<comment type="caution">
    <text evidence="2">The sequence shown here is derived from an EMBL/GenBank/DDBJ whole genome shotgun (WGS) entry which is preliminary data.</text>
</comment>
<organism evidence="2 3">
    <name type="scientific">Paenibacillus ferrarius</name>
    <dbReference type="NCBI Taxonomy" id="1469647"/>
    <lineage>
        <taxon>Bacteria</taxon>
        <taxon>Bacillati</taxon>
        <taxon>Bacillota</taxon>
        <taxon>Bacilli</taxon>
        <taxon>Bacillales</taxon>
        <taxon>Paenibacillaceae</taxon>
        <taxon>Paenibacillus</taxon>
    </lineage>
</organism>
<dbReference type="PANTHER" id="PTHR34047:SF8">
    <property type="entry name" value="PROTEIN YKFC"/>
    <property type="match status" value="1"/>
</dbReference>
<gene>
    <name evidence="2" type="ORF">BC351_17520</name>
</gene>
<dbReference type="AlphaFoldDB" id="A0A1V4HPV9"/>
<dbReference type="GO" id="GO:0003720">
    <property type="term" value="F:telomerase activity"/>
    <property type="evidence" value="ECO:0007669"/>
    <property type="project" value="InterPro"/>
</dbReference>
<evidence type="ECO:0000259" key="1">
    <source>
        <dbReference type="PROSITE" id="PS50878"/>
    </source>
</evidence>
<dbReference type="GO" id="GO:0003677">
    <property type="term" value="F:DNA binding"/>
    <property type="evidence" value="ECO:0007669"/>
    <property type="project" value="InterPro"/>
</dbReference>
<dbReference type="InterPro" id="IPR000477">
    <property type="entry name" value="RT_dom"/>
</dbReference>
<dbReference type="OrthoDB" id="9793236at2"/>
<dbReference type="PROSITE" id="PS50878">
    <property type="entry name" value="RT_POL"/>
    <property type="match status" value="1"/>
</dbReference>
<dbReference type="InterPro" id="IPR043502">
    <property type="entry name" value="DNA/RNA_pol_sf"/>
</dbReference>
<proteinExistence type="predicted"/>
<dbReference type="PRINTS" id="PR01365">
    <property type="entry name" value="TELOMERASERT"/>
</dbReference>
<dbReference type="RefSeq" id="WP_079409757.1">
    <property type="nucleotide sequence ID" value="NZ_MBTG01000004.1"/>
</dbReference>
<protein>
    <recommendedName>
        <fullName evidence="1">Reverse transcriptase domain-containing protein</fullName>
    </recommendedName>
</protein>
<dbReference type="STRING" id="1469647.BC351_17520"/>
<dbReference type="CDD" id="cd01651">
    <property type="entry name" value="RT_G2_intron"/>
    <property type="match status" value="1"/>
</dbReference>
<dbReference type="Pfam" id="PF00078">
    <property type="entry name" value="RVT_1"/>
    <property type="match status" value="1"/>
</dbReference>
<dbReference type="Proteomes" id="UP000190626">
    <property type="component" value="Unassembled WGS sequence"/>
</dbReference>